<feature type="compositionally biased region" description="Polar residues" evidence="6">
    <location>
        <begin position="190"/>
        <end position="205"/>
    </location>
</feature>
<dbReference type="PROSITE" id="PS51999">
    <property type="entry name" value="ZF_GRF"/>
    <property type="match status" value="1"/>
</dbReference>
<gene>
    <name evidence="8" type="ORF">VTL71DRAFT_13961</name>
</gene>
<keyword evidence="1" id="KW-0479">Metal-binding</keyword>
<feature type="domain" description="GRF-type" evidence="7">
    <location>
        <begin position="48"/>
        <end position="92"/>
    </location>
</feature>
<feature type="region of interest" description="Disordered" evidence="6">
    <location>
        <begin position="338"/>
        <end position="360"/>
    </location>
</feature>
<evidence type="ECO:0000313" key="9">
    <source>
        <dbReference type="Proteomes" id="UP001595075"/>
    </source>
</evidence>
<feature type="compositionally biased region" description="Basic residues" evidence="6">
    <location>
        <begin position="351"/>
        <end position="360"/>
    </location>
</feature>
<evidence type="ECO:0000256" key="4">
    <source>
        <dbReference type="PROSITE-ProRule" id="PRU01343"/>
    </source>
</evidence>
<feature type="coiled-coil region" evidence="5">
    <location>
        <begin position="309"/>
        <end position="336"/>
    </location>
</feature>
<sequence length="360" mass="39867">MVDFETTELFPSVVTMSLFNTPQKQWSKGNPTKTVPLKGYFADGVWHCNCNPRLPASNFQVKKEGPNTGRWFYTCQQPKESGCGFFLWKEDAVGREMTAVMANSRSEPEASKTTRTSLGKATAGNKSADDDDDDGFGEWTLSPEEERKLARSITRAESATPSPETPRKAIKTNQFPTPGSKRKFDESALPTPSTGGRTTLGFSTGRQDEDVFKTPNTNSNTTWDGHQPFGLRSPSGTPTPSRFRESTIASDAPSQSTQNSYDITDEVLDLLKDQNLDDSTTTNLKQLLSRHALKISGIAKGRDITRVALKAKDTKIAELQQKISSLEAQREMDKTVIRHFKSDMTESVERRRGRGRGRGG</sequence>
<accession>A0ABR4CLW5</accession>
<evidence type="ECO:0000259" key="7">
    <source>
        <dbReference type="PROSITE" id="PS51999"/>
    </source>
</evidence>
<comment type="caution">
    <text evidence="8">The sequence shown here is derived from an EMBL/GenBank/DDBJ whole genome shotgun (WGS) entry which is preliminary data.</text>
</comment>
<feature type="region of interest" description="Disordered" evidence="6">
    <location>
        <begin position="101"/>
        <end position="259"/>
    </location>
</feature>
<dbReference type="Pfam" id="PF06839">
    <property type="entry name" value="Zn_ribbon_GRF"/>
    <property type="match status" value="1"/>
</dbReference>
<protein>
    <recommendedName>
        <fullName evidence="7">GRF-type domain-containing protein</fullName>
    </recommendedName>
</protein>
<evidence type="ECO:0000256" key="3">
    <source>
        <dbReference type="ARBA" id="ARBA00022833"/>
    </source>
</evidence>
<keyword evidence="2 4" id="KW-0863">Zinc-finger</keyword>
<feature type="compositionally biased region" description="Basic and acidic residues" evidence="6">
    <location>
        <begin position="338"/>
        <end position="350"/>
    </location>
</feature>
<dbReference type="Proteomes" id="UP001595075">
    <property type="component" value="Unassembled WGS sequence"/>
</dbReference>
<organism evidence="8 9">
    <name type="scientific">Oculimacula yallundae</name>
    <dbReference type="NCBI Taxonomy" id="86028"/>
    <lineage>
        <taxon>Eukaryota</taxon>
        <taxon>Fungi</taxon>
        <taxon>Dikarya</taxon>
        <taxon>Ascomycota</taxon>
        <taxon>Pezizomycotina</taxon>
        <taxon>Leotiomycetes</taxon>
        <taxon>Helotiales</taxon>
        <taxon>Ploettnerulaceae</taxon>
        <taxon>Oculimacula</taxon>
    </lineage>
</organism>
<keyword evidence="9" id="KW-1185">Reference proteome</keyword>
<proteinExistence type="predicted"/>
<name>A0ABR4CLW5_9HELO</name>
<evidence type="ECO:0000313" key="8">
    <source>
        <dbReference type="EMBL" id="KAL2070935.1"/>
    </source>
</evidence>
<evidence type="ECO:0000256" key="5">
    <source>
        <dbReference type="SAM" id="Coils"/>
    </source>
</evidence>
<evidence type="ECO:0000256" key="2">
    <source>
        <dbReference type="ARBA" id="ARBA00022771"/>
    </source>
</evidence>
<reference evidence="8 9" key="1">
    <citation type="journal article" date="2024" name="Commun. Biol.">
        <title>Comparative genomic analysis of thermophilic fungi reveals convergent evolutionary adaptations and gene losses.</title>
        <authorList>
            <person name="Steindorff A.S."/>
            <person name="Aguilar-Pontes M.V."/>
            <person name="Robinson A.J."/>
            <person name="Andreopoulos B."/>
            <person name="LaButti K."/>
            <person name="Kuo A."/>
            <person name="Mondo S."/>
            <person name="Riley R."/>
            <person name="Otillar R."/>
            <person name="Haridas S."/>
            <person name="Lipzen A."/>
            <person name="Grimwood J."/>
            <person name="Schmutz J."/>
            <person name="Clum A."/>
            <person name="Reid I.D."/>
            <person name="Moisan M.C."/>
            <person name="Butler G."/>
            <person name="Nguyen T.T.M."/>
            <person name="Dewar K."/>
            <person name="Conant G."/>
            <person name="Drula E."/>
            <person name="Henrissat B."/>
            <person name="Hansel C."/>
            <person name="Singer S."/>
            <person name="Hutchinson M.I."/>
            <person name="de Vries R.P."/>
            <person name="Natvig D.O."/>
            <person name="Powell A.J."/>
            <person name="Tsang A."/>
            <person name="Grigoriev I.V."/>
        </authorList>
    </citation>
    <scope>NUCLEOTIDE SEQUENCE [LARGE SCALE GENOMIC DNA]</scope>
    <source>
        <strain evidence="8 9">CBS 494.80</strain>
    </source>
</reference>
<evidence type="ECO:0000256" key="1">
    <source>
        <dbReference type="ARBA" id="ARBA00022723"/>
    </source>
</evidence>
<keyword evidence="3" id="KW-0862">Zinc</keyword>
<evidence type="ECO:0000256" key="6">
    <source>
        <dbReference type="SAM" id="MobiDB-lite"/>
    </source>
</evidence>
<keyword evidence="5" id="KW-0175">Coiled coil</keyword>
<dbReference type="EMBL" id="JAZHXI010000006">
    <property type="protein sequence ID" value="KAL2070935.1"/>
    <property type="molecule type" value="Genomic_DNA"/>
</dbReference>
<feature type="compositionally biased region" description="Polar residues" evidence="6">
    <location>
        <begin position="247"/>
        <end position="259"/>
    </location>
</feature>
<feature type="compositionally biased region" description="Polar residues" evidence="6">
    <location>
        <begin position="214"/>
        <end position="224"/>
    </location>
</feature>
<dbReference type="InterPro" id="IPR010666">
    <property type="entry name" value="Znf_GRF"/>
</dbReference>